<feature type="coiled-coil region" evidence="2">
    <location>
        <begin position="161"/>
        <end position="192"/>
    </location>
</feature>
<dbReference type="RefSeq" id="WP_431313588.1">
    <property type="nucleotide sequence ID" value="NZ_BSPV01000004.1"/>
</dbReference>
<evidence type="ECO:0000256" key="1">
    <source>
        <dbReference type="PROSITE-ProRule" id="PRU00339"/>
    </source>
</evidence>
<dbReference type="Gene3D" id="1.25.40.10">
    <property type="entry name" value="Tetratricopeptide repeat domain"/>
    <property type="match status" value="1"/>
</dbReference>
<comment type="caution">
    <text evidence="4">The sequence shown here is derived from an EMBL/GenBank/DDBJ whole genome shotgun (WGS) entry which is preliminary data.</text>
</comment>
<dbReference type="EMBL" id="BSPV01000004">
    <property type="protein sequence ID" value="GLT14289.1"/>
    <property type="molecule type" value="Genomic_DNA"/>
</dbReference>
<evidence type="ECO:0000313" key="5">
    <source>
        <dbReference type="Proteomes" id="UP001157156"/>
    </source>
</evidence>
<gene>
    <name evidence="4" type="ORF">GCM10007931_12640</name>
</gene>
<feature type="signal peptide" evidence="3">
    <location>
        <begin position="1"/>
        <end position="34"/>
    </location>
</feature>
<keyword evidence="1" id="KW-0802">TPR repeat</keyword>
<dbReference type="SUPFAM" id="SSF48452">
    <property type="entry name" value="TPR-like"/>
    <property type="match status" value="1"/>
</dbReference>
<sequence>MQILILKNMDVMPWRKVIKASLAVFFSVTLSACANLSAGNLFSHYSAQNEDVYKDVVDGDYKSAESELVESEVGGPVLSNMEKGRVSFLAENYPNSFTAFQLSDKAVRVLNDRATISLSEGANQAGSLATNDNLTTYDPADYELGYLHLYLGLNYLQKNDLQSALVEMRRANQVQEKAKKRREDELKDAQQKMKNNGVQPNLGSILSQYPDAGKTLQAVQNGYLLYLSAVLYEADNQLNDAYIDYKRALAVNPNNREIIDATIRMAKRLGMRQDLDSLLKQYGEPKSMPQGYGQVIVIDERGVVAQRGNWRLSLPIWDSSGKTKFYSVALPVYKNIKVQNFSPATLDTEPLKTSLLADTNLMAQNDLSERIPAMVLKQGLRLYTKDQLRHQAAKADDSGISNALVNIWNIVTEQPDTRSWQTLPAQVFSSSAYLTAGQHTISAGSKQYAIDIKPNQRTFVWLSRQGNAVTIWHKQLGAIR</sequence>
<feature type="repeat" description="TPR" evidence="1">
    <location>
        <begin position="222"/>
        <end position="255"/>
    </location>
</feature>
<dbReference type="InterPro" id="IPR019734">
    <property type="entry name" value="TPR_rpt"/>
</dbReference>
<evidence type="ECO:0008006" key="6">
    <source>
        <dbReference type="Google" id="ProtNLM"/>
    </source>
</evidence>
<proteinExistence type="predicted"/>
<accession>A0ABQ6EMQ7</accession>
<name>A0ABQ6EMQ7_9VIBR</name>
<dbReference type="PROSITE" id="PS51257">
    <property type="entry name" value="PROKAR_LIPOPROTEIN"/>
    <property type="match status" value="1"/>
</dbReference>
<keyword evidence="2" id="KW-0175">Coiled coil</keyword>
<dbReference type="InterPro" id="IPR011990">
    <property type="entry name" value="TPR-like_helical_dom_sf"/>
</dbReference>
<keyword evidence="3" id="KW-0732">Signal</keyword>
<evidence type="ECO:0000256" key="2">
    <source>
        <dbReference type="SAM" id="Coils"/>
    </source>
</evidence>
<evidence type="ECO:0000313" key="4">
    <source>
        <dbReference type="EMBL" id="GLT14289.1"/>
    </source>
</evidence>
<dbReference type="PROSITE" id="PS50005">
    <property type="entry name" value="TPR"/>
    <property type="match status" value="1"/>
</dbReference>
<evidence type="ECO:0000256" key="3">
    <source>
        <dbReference type="SAM" id="SignalP"/>
    </source>
</evidence>
<reference evidence="5" key="1">
    <citation type="journal article" date="2019" name="Int. J. Syst. Evol. Microbiol.">
        <title>The Global Catalogue of Microorganisms (GCM) 10K type strain sequencing project: providing services to taxonomists for standard genome sequencing and annotation.</title>
        <authorList>
            <consortium name="The Broad Institute Genomics Platform"/>
            <consortium name="The Broad Institute Genome Sequencing Center for Infectious Disease"/>
            <person name="Wu L."/>
            <person name="Ma J."/>
        </authorList>
    </citation>
    <scope>NUCLEOTIDE SEQUENCE [LARGE SCALE GENOMIC DNA]</scope>
    <source>
        <strain evidence="5">NBRC 111146</strain>
    </source>
</reference>
<keyword evidence="5" id="KW-1185">Reference proteome</keyword>
<organism evidence="4 5">
    <name type="scientific">Vibrio algivorus</name>
    <dbReference type="NCBI Taxonomy" id="1667024"/>
    <lineage>
        <taxon>Bacteria</taxon>
        <taxon>Pseudomonadati</taxon>
        <taxon>Pseudomonadota</taxon>
        <taxon>Gammaproteobacteria</taxon>
        <taxon>Vibrionales</taxon>
        <taxon>Vibrionaceae</taxon>
        <taxon>Vibrio</taxon>
    </lineage>
</organism>
<dbReference type="Proteomes" id="UP001157156">
    <property type="component" value="Unassembled WGS sequence"/>
</dbReference>
<feature type="chain" id="PRO_5045238661" description="Tetratricopeptide repeat protein" evidence="3">
    <location>
        <begin position="35"/>
        <end position="480"/>
    </location>
</feature>
<protein>
    <recommendedName>
        <fullName evidence="6">Tetratricopeptide repeat protein</fullName>
    </recommendedName>
</protein>